<dbReference type="InterPro" id="IPR038351">
    <property type="entry name" value="MCD_N_sf"/>
</dbReference>
<dbReference type="InterPro" id="IPR038917">
    <property type="entry name" value="Malonyl_CoA_deC"/>
</dbReference>
<protein>
    <recommendedName>
        <fullName evidence="6">Malonyl-CoA decarboxylase, mitochondrial</fullName>
    </recommendedName>
</protein>
<sequence length="884" mass="99135">MSTFQFHHVPITSVRRTAIATKPPHQHQFAKYKPAYNNYYHYYQHGSPSPSPTIRKDVVVGIAGTKKSFLNRCASYSHSDGRRHTFNRVFLHEEKISPTSSSMSMPTLFKNGDKDILSTKLFYNSSNKAGTSCIADIDAATFLNRSPRIPPSSFRNLSAGLGNNNISSIGRSRQVQLKSFGKGGGGRESSCECDLRRLKVEASTLPSDIYHQIPSKSRSCSRSSIKQPIVILGNPPPQDRGNAFVHSRQNSEERETMSMSLLLDPIIGSPPSALPSPTAIEARDDISALSEGFTRKITVFRRRLSTSFDEPSGPPSNDQGIRHSGSGEHVGPLFFEFKSVAPKHEKEKVASVAEEEEDDSKDKKVKLNAWLARIHEEAKSRGEVGSTSSDGESGDDKGSSSNHDGGDDGDSNDSKNPVVTKRVTEDLFQLLEKVIGFKGRNISHITVEQSVKDLCMIYMDANEEEKLKFFIELAEKYGVDHVYVTTAATNLASCKDYDTKLTLEEKLRGALVPKSQWLFTQIGRLENGVKFLVDLRTDLLDAIGKSEGNNASLKALNNSIRDLLGNWFSIGFLNLERVTWQSSCEMLQKISEYEAVHPMRNWTDLKKRVGPNRRCFVFTHNSMPAEPVVVLHTFLTDHIASSIQKIVTSHRMRMMSLDSDLPMVNTAEDPNFVSTAIFYSITSTQKGLTGIELGNYLIKRVVRELQSEFPKMTQYSSLSPIPGFTKWLIGSLKSAVKDPSNLAQNLLTESEIDALKPIFETYSSDKNFYQVFLDVLNVNTWFTDPRLVKELEKPLMRLCAKYLFVVKRRGYALDPVAHFHLKNGAVMWRLNWLGDESPRGLGQSCGMMVNYRYFLDNCENNSQNYMENQVIQASDQLQHLVKLT</sequence>
<organism evidence="4 5">
    <name type="scientific">Orchesella dallaii</name>
    <dbReference type="NCBI Taxonomy" id="48710"/>
    <lineage>
        <taxon>Eukaryota</taxon>
        <taxon>Metazoa</taxon>
        <taxon>Ecdysozoa</taxon>
        <taxon>Arthropoda</taxon>
        <taxon>Hexapoda</taxon>
        <taxon>Collembola</taxon>
        <taxon>Entomobryomorpha</taxon>
        <taxon>Entomobryoidea</taxon>
        <taxon>Orchesellidae</taxon>
        <taxon>Orchesellinae</taxon>
        <taxon>Orchesella</taxon>
    </lineage>
</organism>
<dbReference type="Pfam" id="PF05292">
    <property type="entry name" value="MCD"/>
    <property type="match status" value="1"/>
</dbReference>
<feature type="region of interest" description="Disordered" evidence="1">
    <location>
        <begin position="378"/>
        <end position="418"/>
    </location>
</feature>
<feature type="domain" description="Malonyl-CoA decarboxylase C-terminal" evidence="2">
    <location>
        <begin position="571"/>
        <end position="853"/>
    </location>
</feature>
<dbReference type="Pfam" id="PF17408">
    <property type="entry name" value="MCD_N"/>
    <property type="match status" value="1"/>
</dbReference>
<dbReference type="Gene3D" id="1.20.140.90">
    <property type="entry name" value="Malonyl-CoA decarboxylase, oligemerization domain"/>
    <property type="match status" value="1"/>
</dbReference>
<accession>A0ABP1QWI4</accession>
<proteinExistence type="predicted"/>
<evidence type="ECO:0008006" key="6">
    <source>
        <dbReference type="Google" id="ProtNLM"/>
    </source>
</evidence>
<name>A0ABP1QWI4_9HEXA</name>
<dbReference type="PANTHER" id="PTHR28641">
    <property type="match status" value="1"/>
</dbReference>
<dbReference type="PANTHER" id="PTHR28641:SF1">
    <property type="entry name" value="MALONYL-COA DECARBOXYLASE, MITOCHONDRIAL"/>
    <property type="match status" value="1"/>
</dbReference>
<evidence type="ECO:0000313" key="4">
    <source>
        <dbReference type="EMBL" id="CAL8109982.1"/>
    </source>
</evidence>
<evidence type="ECO:0000313" key="5">
    <source>
        <dbReference type="Proteomes" id="UP001642540"/>
    </source>
</evidence>
<dbReference type="EMBL" id="CAXLJM020000043">
    <property type="protein sequence ID" value="CAL8109982.1"/>
    <property type="molecule type" value="Genomic_DNA"/>
</dbReference>
<feature type="compositionally biased region" description="Polar residues" evidence="1">
    <location>
        <begin position="305"/>
        <end position="319"/>
    </location>
</feature>
<dbReference type="InterPro" id="IPR007956">
    <property type="entry name" value="Malonyl_CoA_deC_C"/>
</dbReference>
<feature type="region of interest" description="Disordered" evidence="1">
    <location>
        <begin position="305"/>
        <end position="328"/>
    </location>
</feature>
<dbReference type="InterPro" id="IPR042303">
    <property type="entry name" value="Malonyl_CoA_deC_C_sf"/>
</dbReference>
<dbReference type="InterPro" id="IPR035372">
    <property type="entry name" value="MCD_N"/>
</dbReference>
<dbReference type="Gene3D" id="3.40.630.150">
    <property type="entry name" value="Malonyl-CoA decarboxylase, catalytic domain"/>
    <property type="match status" value="1"/>
</dbReference>
<evidence type="ECO:0000256" key="1">
    <source>
        <dbReference type="SAM" id="MobiDB-lite"/>
    </source>
</evidence>
<feature type="domain" description="Malonyl-CoA decarboxylase N-terminal" evidence="3">
    <location>
        <begin position="477"/>
        <end position="568"/>
    </location>
</feature>
<dbReference type="Proteomes" id="UP001642540">
    <property type="component" value="Unassembled WGS sequence"/>
</dbReference>
<gene>
    <name evidence="4" type="ORF">ODALV1_LOCUS13870</name>
</gene>
<reference evidence="4 5" key="1">
    <citation type="submission" date="2024-08" db="EMBL/GenBank/DDBJ databases">
        <authorList>
            <person name="Cucini C."/>
            <person name="Frati F."/>
        </authorList>
    </citation>
    <scope>NUCLEOTIDE SEQUENCE [LARGE SCALE GENOMIC DNA]</scope>
</reference>
<evidence type="ECO:0000259" key="2">
    <source>
        <dbReference type="Pfam" id="PF05292"/>
    </source>
</evidence>
<evidence type="ECO:0000259" key="3">
    <source>
        <dbReference type="Pfam" id="PF17408"/>
    </source>
</evidence>
<comment type="caution">
    <text evidence="4">The sequence shown here is derived from an EMBL/GenBank/DDBJ whole genome shotgun (WGS) entry which is preliminary data.</text>
</comment>
<keyword evidence="5" id="KW-1185">Reference proteome</keyword>